<feature type="compositionally biased region" description="Low complexity" evidence="1">
    <location>
        <begin position="38"/>
        <end position="51"/>
    </location>
</feature>
<evidence type="ECO:0000256" key="1">
    <source>
        <dbReference type="SAM" id="MobiDB-lite"/>
    </source>
</evidence>
<dbReference type="Proteomes" id="UP000663881">
    <property type="component" value="Unassembled WGS sequence"/>
</dbReference>
<gene>
    <name evidence="2" type="ORF">OKA104_LOCUS50562</name>
</gene>
<dbReference type="EMBL" id="CAJOAY010025659">
    <property type="protein sequence ID" value="CAF4384930.1"/>
    <property type="molecule type" value="Genomic_DNA"/>
</dbReference>
<feature type="region of interest" description="Disordered" evidence="1">
    <location>
        <begin position="38"/>
        <end position="91"/>
    </location>
</feature>
<proteinExistence type="predicted"/>
<evidence type="ECO:0000313" key="2">
    <source>
        <dbReference type="EMBL" id="CAF4384930.1"/>
    </source>
</evidence>
<dbReference type="AlphaFoldDB" id="A0A820N9G4"/>
<reference evidence="2" key="1">
    <citation type="submission" date="2021-02" db="EMBL/GenBank/DDBJ databases">
        <authorList>
            <person name="Nowell W R."/>
        </authorList>
    </citation>
    <scope>NUCLEOTIDE SEQUENCE</scope>
</reference>
<evidence type="ECO:0000313" key="3">
    <source>
        <dbReference type="Proteomes" id="UP000663881"/>
    </source>
</evidence>
<sequence>RGAFESLTPLTNQRPVVSSDDIINEYLRPAIFQPTQVTTSATTNASQSSVVDSQGIPLEMLTQSSNNTTTSEMSEDEKIREVVKTSQSRYL</sequence>
<protein>
    <submittedName>
        <fullName evidence="2">Uncharacterized protein</fullName>
    </submittedName>
</protein>
<organism evidence="2 3">
    <name type="scientific">Adineta steineri</name>
    <dbReference type="NCBI Taxonomy" id="433720"/>
    <lineage>
        <taxon>Eukaryota</taxon>
        <taxon>Metazoa</taxon>
        <taxon>Spiralia</taxon>
        <taxon>Gnathifera</taxon>
        <taxon>Rotifera</taxon>
        <taxon>Eurotatoria</taxon>
        <taxon>Bdelloidea</taxon>
        <taxon>Adinetida</taxon>
        <taxon>Adinetidae</taxon>
        <taxon>Adineta</taxon>
    </lineage>
</organism>
<name>A0A820N9G4_9BILA</name>
<feature type="non-terminal residue" evidence="2">
    <location>
        <position position="1"/>
    </location>
</feature>
<accession>A0A820N9G4</accession>
<comment type="caution">
    <text evidence="2">The sequence shown here is derived from an EMBL/GenBank/DDBJ whole genome shotgun (WGS) entry which is preliminary data.</text>
</comment>